<name>A0A8T8KAB2_9EURY</name>
<evidence type="ECO:0000256" key="2">
    <source>
        <dbReference type="ARBA" id="ARBA00022676"/>
    </source>
</evidence>
<comment type="similarity">
    <text evidence="1">Belongs to the glycosyltransferase 2 family.</text>
</comment>
<evidence type="ECO:0000256" key="3">
    <source>
        <dbReference type="ARBA" id="ARBA00022679"/>
    </source>
</evidence>
<dbReference type="InterPro" id="IPR001173">
    <property type="entry name" value="Glyco_trans_2-like"/>
</dbReference>
<keyword evidence="3" id="KW-0808">Transferase</keyword>
<dbReference type="Gene3D" id="3.90.550.10">
    <property type="entry name" value="Spore Coat Polysaccharide Biosynthesis Protein SpsA, Chain A"/>
    <property type="match status" value="1"/>
</dbReference>
<dbReference type="SUPFAM" id="SSF53448">
    <property type="entry name" value="Nucleotide-diphospho-sugar transferases"/>
    <property type="match status" value="1"/>
</dbReference>
<feature type="domain" description="Glycosyltransferase 2-like" evidence="5">
    <location>
        <begin position="4"/>
        <end position="175"/>
    </location>
</feature>
<gene>
    <name evidence="6" type="ORF">HYG87_08305</name>
</gene>
<dbReference type="OrthoDB" id="46222at2157"/>
<reference evidence="6" key="1">
    <citation type="submission" date="2020-07" db="EMBL/GenBank/DDBJ databases">
        <title>Methanobacterium. sp. MethCan genome.</title>
        <authorList>
            <person name="Postec A."/>
            <person name="Quemeneur M."/>
        </authorList>
    </citation>
    <scope>NUCLEOTIDE SEQUENCE</scope>
    <source>
        <strain evidence="6">MethCAN</strain>
    </source>
</reference>
<feature type="transmembrane region" description="Helical" evidence="4">
    <location>
        <begin position="246"/>
        <end position="266"/>
    </location>
</feature>
<dbReference type="CDD" id="cd04186">
    <property type="entry name" value="GT_2_like_c"/>
    <property type="match status" value="1"/>
</dbReference>
<sequence length="317" mass="36383">MSITIIIPHFNGKKSLAKCISSLKRQDFTPAEIMVIDNASTDGSVDYIKKNHPDIRLIGNKLNKGYAAAVNQGIRSSKSEYILLLNNDVYLEKDSIQHLLNCIQTDKNIFGVSARIIQYLNPEKMDDAGDEYTLLGWTKRVGYGKSPDKYNSKREIFSACAAAAIYRRSILEKIGYLDENFFAYLEDVDISYRARINGYKCFYTPHAVAYHVGSATTGSRYNAFKIKLAARNNIFLLYKNMPGLQLLLNLPFLLLGFFIKYIFFIIKGHGKPYHRGIKEGLFNLSKIKKTEYESENLINYFKIEYLLIKNTLKFIFY</sequence>
<proteinExistence type="inferred from homology"/>
<dbReference type="InterPro" id="IPR029044">
    <property type="entry name" value="Nucleotide-diphossugar_trans"/>
</dbReference>
<evidence type="ECO:0000256" key="1">
    <source>
        <dbReference type="ARBA" id="ARBA00006739"/>
    </source>
</evidence>
<dbReference type="RefSeq" id="WP_211532716.1">
    <property type="nucleotide sequence ID" value="NZ_CP058560.1"/>
</dbReference>
<keyword evidence="7" id="KW-1185">Reference proteome</keyword>
<dbReference type="AlphaFoldDB" id="A0A8T8KAB2"/>
<keyword evidence="4" id="KW-0812">Transmembrane</keyword>
<keyword evidence="4" id="KW-0472">Membrane</keyword>
<dbReference type="PANTHER" id="PTHR43179:SF12">
    <property type="entry name" value="GALACTOFURANOSYLTRANSFERASE GLFT2"/>
    <property type="match status" value="1"/>
</dbReference>
<dbReference type="EMBL" id="CP058560">
    <property type="protein sequence ID" value="QUH23760.1"/>
    <property type="molecule type" value="Genomic_DNA"/>
</dbReference>
<dbReference type="Pfam" id="PF00535">
    <property type="entry name" value="Glycos_transf_2"/>
    <property type="match status" value="1"/>
</dbReference>
<dbReference type="Proteomes" id="UP000681041">
    <property type="component" value="Chromosome"/>
</dbReference>
<evidence type="ECO:0000259" key="5">
    <source>
        <dbReference type="Pfam" id="PF00535"/>
    </source>
</evidence>
<dbReference type="GeneID" id="64820760"/>
<evidence type="ECO:0000256" key="4">
    <source>
        <dbReference type="SAM" id="Phobius"/>
    </source>
</evidence>
<accession>A0A8T8KAB2</accession>
<keyword evidence="2" id="KW-0328">Glycosyltransferase</keyword>
<evidence type="ECO:0000313" key="7">
    <source>
        <dbReference type="Proteomes" id="UP000681041"/>
    </source>
</evidence>
<dbReference type="PANTHER" id="PTHR43179">
    <property type="entry name" value="RHAMNOSYLTRANSFERASE WBBL"/>
    <property type="match status" value="1"/>
</dbReference>
<evidence type="ECO:0000313" key="6">
    <source>
        <dbReference type="EMBL" id="QUH23760.1"/>
    </source>
</evidence>
<keyword evidence="4" id="KW-1133">Transmembrane helix</keyword>
<dbReference type="GO" id="GO:0016757">
    <property type="term" value="F:glycosyltransferase activity"/>
    <property type="evidence" value="ECO:0007669"/>
    <property type="project" value="UniProtKB-KW"/>
</dbReference>
<organism evidence="6 7">
    <name type="scientific">Methanobacterium alkalithermotolerans</name>
    <dbReference type="NCBI Taxonomy" id="2731220"/>
    <lineage>
        <taxon>Archaea</taxon>
        <taxon>Methanobacteriati</taxon>
        <taxon>Methanobacteriota</taxon>
        <taxon>Methanomada group</taxon>
        <taxon>Methanobacteria</taxon>
        <taxon>Methanobacteriales</taxon>
        <taxon>Methanobacteriaceae</taxon>
        <taxon>Methanobacterium</taxon>
    </lineage>
</organism>
<dbReference type="KEGG" id="meme:HYG87_08305"/>
<protein>
    <submittedName>
        <fullName evidence="6">Glycosyltransferase family 2 protein</fullName>
    </submittedName>
</protein>